<feature type="non-terminal residue" evidence="1">
    <location>
        <position position="72"/>
    </location>
</feature>
<proteinExistence type="predicted"/>
<keyword evidence="2" id="KW-1185">Reference proteome</keyword>
<protein>
    <submittedName>
        <fullName evidence="1">2304_t:CDS:1</fullName>
    </submittedName>
</protein>
<comment type="caution">
    <text evidence="1">The sequence shown here is derived from an EMBL/GenBank/DDBJ whole genome shotgun (WGS) entry which is preliminary data.</text>
</comment>
<accession>A0A9N9HBP2</accession>
<dbReference type="Proteomes" id="UP000789405">
    <property type="component" value="Unassembled WGS sequence"/>
</dbReference>
<dbReference type="AlphaFoldDB" id="A0A9N9HBP2"/>
<name>A0A9N9HBP2_9GLOM</name>
<reference evidence="1" key="1">
    <citation type="submission" date="2021-06" db="EMBL/GenBank/DDBJ databases">
        <authorList>
            <person name="Kallberg Y."/>
            <person name="Tangrot J."/>
            <person name="Rosling A."/>
        </authorList>
    </citation>
    <scope>NUCLEOTIDE SEQUENCE</scope>
    <source>
        <strain evidence="1">MA453B</strain>
    </source>
</reference>
<dbReference type="EMBL" id="CAJVPY010006471">
    <property type="protein sequence ID" value="CAG8663373.1"/>
    <property type="molecule type" value="Genomic_DNA"/>
</dbReference>
<gene>
    <name evidence="1" type="ORF">DERYTH_LOCUS10834</name>
</gene>
<sequence>MVHEFEGVLSRFGKMKTIGILIVLSKNNFIKKLLDRVELSEFNLILTDEQYLRLDLIQFVKSKRIESTQYNE</sequence>
<dbReference type="OrthoDB" id="2429086at2759"/>
<organism evidence="1 2">
    <name type="scientific">Dentiscutata erythropus</name>
    <dbReference type="NCBI Taxonomy" id="1348616"/>
    <lineage>
        <taxon>Eukaryota</taxon>
        <taxon>Fungi</taxon>
        <taxon>Fungi incertae sedis</taxon>
        <taxon>Mucoromycota</taxon>
        <taxon>Glomeromycotina</taxon>
        <taxon>Glomeromycetes</taxon>
        <taxon>Diversisporales</taxon>
        <taxon>Gigasporaceae</taxon>
        <taxon>Dentiscutata</taxon>
    </lineage>
</organism>
<evidence type="ECO:0000313" key="1">
    <source>
        <dbReference type="EMBL" id="CAG8663373.1"/>
    </source>
</evidence>
<evidence type="ECO:0000313" key="2">
    <source>
        <dbReference type="Proteomes" id="UP000789405"/>
    </source>
</evidence>